<reference evidence="1 2" key="1">
    <citation type="submission" date="2015-01" db="EMBL/GenBank/DDBJ databases">
        <title>Evolution of Trichinella species and genotypes.</title>
        <authorList>
            <person name="Korhonen P.K."/>
            <person name="Edoardo P."/>
            <person name="Giuseppe L.R."/>
            <person name="Gasser R.B."/>
        </authorList>
    </citation>
    <scope>NUCLEOTIDE SEQUENCE [LARGE SCALE GENOMIC DNA]</scope>
    <source>
        <strain evidence="1">ISS1029</strain>
    </source>
</reference>
<dbReference type="AlphaFoldDB" id="A0A0V1HFM9"/>
<proteinExistence type="predicted"/>
<keyword evidence="2" id="KW-1185">Reference proteome</keyword>
<dbReference type="Proteomes" id="UP000055024">
    <property type="component" value="Unassembled WGS sequence"/>
</dbReference>
<evidence type="ECO:0000313" key="1">
    <source>
        <dbReference type="EMBL" id="KRZ09254.1"/>
    </source>
</evidence>
<dbReference type="OrthoDB" id="5930447at2759"/>
<gene>
    <name evidence="1" type="ORF">T11_3729</name>
</gene>
<evidence type="ECO:0000313" key="2">
    <source>
        <dbReference type="Proteomes" id="UP000055024"/>
    </source>
</evidence>
<comment type="caution">
    <text evidence="1">The sequence shown here is derived from an EMBL/GenBank/DDBJ whole genome shotgun (WGS) entry which is preliminary data.</text>
</comment>
<organism evidence="1 2">
    <name type="scientific">Trichinella zimbabwensis</name>
    <dbReference type="NCBI Taxonomy" id="268475"/>
    <lineage>
        <taxon>Eukaryota</taxon>
        <taxon>Metazoa</taxon>
        <taxon>Ecdysozoa</taxon>
        <taxon>Nematoda</taxon>
        <taxon>Enoplea</taxon>
        <taxon>Dorylaimia</taxon>
        <taxon>Trichinellida</taxon>
        <taxon>Trichinellidae</taxon>
        <taxon>Trichinella</taxon>
    </lineage>
</organism>
<accession>A0A0V1HFM9</accession>
<protein>
    <submittedName>
        <fullName evidence="1">Uncharacterized protein</fullName>
    </submittedName>
</protein>
<name>A0A0V1HFM9_9BILA</name>
<sequence length="76" mass="8329">MHVVDLQVQRKVVSAYEVAHNNSSDNDLTKLGGQITAMYGKEALQTGGWSTAAPVPRFQTLDPDWSTSPDMSRLPL</sequence>
<dbReference type="EMBL" id="JYDP01000075">
    <property type="protein sequence ID" value="KRZ09254.1"/>
    <property type="molecule type" value="Genomic_DNA"/>
</dbReference>